<dbReference type="GO" id="GO:0046854">
    <property type="term" value="P:phosphatidylinositol phosphate biosynthetic process"/>
    <property type="evidence" value="ECO:0007669"/>
    <property type="project" value="TreeGrafter"/>
</dbReference>
<dbReference type="Pfam" id="PF01504">
    <property type="entry name" value="PIP5K"/>
    <property type="match status" value="1"/>
</dbReference>
<gene>
    <name evidence="3" type="ORF">DIATSA_LOCUS11453</name>
</gene>
<evidence type="ECO:0000259" key="2">
    <source>
        <dbReference type="PROSITE" id="PS51455"/>
    </source>
</evidence>
<dbReference type="InterPro" id="IPR002498">
    <property type="entry name" value="PInositol-4-P-4/5-kinase_core"/>
</dbReference>
<dbReference type="PANTHER" id="PTHR45748">
    <property type="entry name" value="1-PHOSPHATIDYLINOSITOL 3-PHOSPHATE 5-KINASE-RELATED"/>
    <property type="match status" value="1"/>
</dbReference>
<dbReference type="PROSITE" id="PS51455">
    <property type="entry name" value="PIPK"/>
    <property type="match status" value="1"/>
</dbReference>
<dbReference type="SUPFAM" id="SSF56104">
    <property type="entry name" value="SAICAR synthase-like"/>
    <property type="match status" value="1"/>
</dbReference>
<evidence type="ECO:0000313" key="3">
    <source>
        <dbReference type="EMBL" id="CAG9794052.1"/>
    </source>
</evidence>
<dbReference type="Gene3D" id="3.30.800.10">
    <property type="entry name" value="Phosphatidylinositol Phosphate Kinase II Beta"/>
    <property type="match status" value="1"/>
</dbReference>
<proteinExistence type="predicted"/>
<keyword evidence="1" id="KW-0808">Transferase</keyword>
<dbReference type="Proteomes" id="UP001153714">
    <property type="component" value="Chromosome 6"/>
</dbReference>
<organism evidence="3 4">
    <name type="scientific">Diatraea saccharalis</name>
    <name type="common">sugarcane borer</name>
    <dbReference type="NCBI Taxonomy" id="40085"/>
    <lineage>
        <taxon>Eukaryota</taxon>
        <taxon>Metazoa</taxon>
        <taxon>Ecdysozoa</taxon>
        <taxon>Arthropoda</taxon>
        <taxon>Hexapoda</taxon>
        <taxon>Insecta</taxon>
        <taxon>Pterygota</taxon>
        <taxon>Neoptera</taxon>
        <taxon>Endopterygota</taxon>
        <taxon>Lepidoptera</taxon>
        <taxon>Glossata</taxon>
        <taxon>Ditrysia</taxon>
        <taxon>Pyraloidea</taxon>
        <taxon>Crambidae</taxon>
        <taxon>Crambinae</taxon>
        <taxon>Diatraea</taxon>
    </lineage>
</organism>
<reference evidence="3" key="2">
    <citation type="submission" date="2022-10" db="EMBL/GenBank/DDBJ databases">
        <authorList>
            <consortium name="ENA_rothamsted_submissions"/>
            <consortium name="culmorum"/>
            <person name="King R."/>
        </authorList>
    </citation>
    <scope>NUCLEOTIDE SEQUENCE</scope>
</reference>
<dbReference type="GO" id="GO:0000285">
    <property type="term" value="F:1-phosphatidylinositol-3-phosphate 5-kinase activity"/>
    <property type="evidence" value="ECO:0007669"/>
    <property type="project" value="TreeGrafter"/>
</dbReference>
<name>A0A9N9RCQ0_9NEOP</name>
<keyword evidence="1" id="KW-0547">Nucleotide-binding</keyword>
<evidence type="ECO:0000313" key="4">
    <source>
        <dbReference type="Proteomes" id="UP001153714"/>
    </source>
</evidence>
<keyword evidence="1" id="KW-0418">Kinase</keyword>
<dbReference type="EMBL" id="OU893337">
    <property type="protein sequence ID" value="CAG9794052.1"/>
    <property type="molecule type" value="Genomic_DNA"/>
</dbReference>
<accession>A0A9N9RCQ0</accession>
<protein>
    <recommendedName>
        <fullName evidence="2">PIPK domain-containing protein</fullName>
    </recommendedName>
</protein>
<dbReference type="GO" id="GO:0010008">
    <property type="term" value="C:endosome membrane"/>
    <property type="evidence" value="ECO:0007669"/>
    <property type="project" value="TreeGrafter"/>
</dbReference>
<evidence type="ECO:0000256" key="1">
    <source>
        <dbReference type="PROSITE-ProRule" id="PRU00781"/>
    </source>
</evidence>
<feature type="domain" description="PIPK" evidence="2">
    <location>
        <begin position="1"/>
        <end position="154"/>
    </location>
</feature>
<keyword evidence="1" id="KW-0067">ATP-binding</keyword>
<dbReference type="OrthoDB" id="158357at2759"/>
<dbReference type="GO" id="GO:0005524">
    <property type="term" value="F:ATP binding"/>
    <property type="evidence" value="ECO:0007669"/>
    <property type="project" value="UniProtKB-UniRule"/>
</dbReference>
<dbReference type="AlphaFoldDB" id="A0A9N9RCQ0"/>
<reference evidence="3" key="1">
    <citation type="submission" date="2021-12" db="EMBL/GenBank/DDBJ databases">
        <authorList>
            <person name="King R."/>
        </authorList>
    </citation>
    <scope>NUCLEOTIDE SEQUENCE</scope>
</reference>
<sequence>MTKPEWQQFLEFAPHYFNYIINCHQNKLPSLLARIVGVYSVGGAGNGILVMENVWYSCGPNTTRFDLKGSSRHRLAHDTPVLMDENLLQRMLYRTTLHYNTCQYYTTIIYTTILYYNTIQDYTTLQYTTTLYNKIRLRCLKIILKNITCIQFIS</sequence>
<keyword evidence="4" id="KW-1185">Reference proteome</keyword>
<dbReference type="PANTHER" id="PTHR45748:SF7">
    <property type="entry name" value="1-PHOSPHATIDYLINOSITOL 3-PHOSPHATE 5-KINASE-RELATED"/>
    <property type="match status" value="1"/>
</dbReference>
<dbReference type="InterPro" id="IPR027484">
    <property type="entry name" value="PInositol-4-P-5-kinase_N"/>
</dbReference>